<evidence type="ECO:0000256" key="1">
    <source>
        <dbReference type="ARBA" id="ARBA00006484"/>
    </source>
</evidence>
<sequence length="282" mass="32889">MKKFILFYLFVNYNKCGDTMKEIMIITGASSGMGKEFARQIEKKYQVDELWVIARRKERLESLKEILETKVKVLALDLTQKESFEILQEALFKEKPRVKVLVNCSGYGKLDHYENMSSETIENMMNLNMLAVVKMVNTILPYMHKESHIVNFASCSGYMPIPYLNIYAASKAFVLNYSRALNEELKYRGIHVLAICPYWVETEFFDRAVEKDKKPVVIRYGKVYQAKDVIKKAIKDMESSKDVSLYGTINKIQILGMKVLPHRFVKKIWMAYQNLDGTRKIR</sequence>
<dbReference type="PRINTS" id="PR00081">
    <property type="entry name" value="GDHRDH"/>
</dbReference>
<gene>
    <name evidence="3" type="ORF">C7U54_01000</name>
</gene>
<keyword evidence="2" id="KW-0560">Oxidoreductase</keyword>
<accession>A0A2T3G734</accession>
<dbReference type="GO" id="GO:0016491">
    <property type="term" value="F:oxidoreductase activity"/>
    <property type="evidence" value="ECO:0007669"/>
    <property type="project" value="UniProtKB-KW"/>
</dbReference>
<dbReference type="InterPro" id="IPR002347">
    <property type="entry name" value="SDR_fam"/>
</dbReference>
<keyword evidence="4" id="KW-1185">Reference proteome</keyword>
<dbReference type="PANTHER" id="PTHR43086">
    <property type="entry name" value="VERY-LONG-CHAIN 3-OXOOACYL-COA REDUCTASE"/>
    <property type="match status" value="1"/>
</dbReference>
<dbReference type="Gene3D" id="3.40.50.720">
    <property type="entry name" value="NAD(P)-binding Rossmann-like Domain"/>
    <property type="match status" value="1"/>
</dbReference>
<proteinExistence type="inferred from homology"/>
<reference evidence="3 4" key="1">
    <citation type="journal article" date="2019" name="Int. J. Syst. Evol. Microbiol.">
        <title>Faecalibacillus intestinalis gen. nov., sp. nov. and Faecalibacillus faecis sp. nov., isolated from human faeces.</title>
        <authorList>
            <person name="Seo B."/>
            <person name="Jeon K."/>
            <person name="Baek I."/>
            <person name="Lee Y.M."/>
            <person name="Baek K."/>
            <person name="Ko G."/>
        </authorList>
    </citation>
    <scope>NUCLEOTIDE SEQUENCE [LARGE SCALE GENOMIC DNA]</scope>
    <source>
        <strain evidence="3 4">SNUG30099</strain>
    </source>
</reference>
<evidence type="ECO:0000313" key="3">
    <source>
        <dbReference type="EMBL" id="PST43318.1"/>
    </source>
</evidence>
<evidence type="ECO:0000256" key="2">
    <source>
        <dbReference type="ARBA" id="ARBA00023002"/>
    </source>
</evidence>
<dbReference type="SUPFAM" id="SSF51735">
    <property type="entry name" value="NAD(P)-binding Rossmann-fold domains"/>
    <property type="match status" value="1"/>
</dbReference>
<dbReference type="PANTHER" id="PTHR43086:SF3">
    <property type="entry name" value="NADP-DEPENDENT 3-HYDROXY ACID DEHYDROGENASE YDFG"/>
    <property type="match status" value="1"/>
</dbReference>
<comment type="similarity">
    <text evidence="1">Belongs to the short-chain dehydrogenases/reductases (SDR) family.</text>
</comment>
<dbReference type="Pfam" id="PF00106">
    <property type="entry name" value="adh_short"/>
    <property type="match status" value="1"/>
</dbReference>
<organism evidence="3 4">
    <name type="scientific">Faecalibacillus intestinalis</name>
    <dbReference type="NCBI Taxonomy" id="1982626"/>
    <lineage>
        <taxon>Bacteria</taxon>
        <taxon>Bacillati</taxon>
        <taxon>Bacillota</taxon>
        <taxon>Erysipelotrichia</taxon>
        <taxon>Erysipelotrichales</taxon>
        <taxon>Coprobacillaceae</taxon>
        <taxon>Faecalibacillus</taxon>
    </lineage>
</organism>
<dbReference type="Proteomes" id="UP000240974">
    <property type="component" value="Unassembled WGS sequence"/>
</dbReference>
<dbReference type="InterPro" id="IPR036291">
    <property type="entry name" value="NAD(P)-bd_dom_sf"/>
</dbReference>
<evidence type="ECO:0000313" key="4">
    <source>
        <dbReference type="Proteomes" id="UP000240974"/>
    </source>
</evidence>
<dbReference type="EMBL" id="PYLQ01000001">
    <property type="protein sequence ID" value="PST43318.1"/>
    <property type="molecule type" value="Genomic_DNA"/>
</dbReference>
<dbReference type="AlphaFoldDB" id="A0A2T3G734"/>
<comment type="caution">
    <text evidence="3">The sequence shown here is derived from an EMBL/GenBank/DDBJ whole genome shotgun (WGS) entry which is preliminary data.</text>
</comment>
<dbReference type="PIRSF" id="PIRSF000126">
    <property type="entry name" value="11-beta-HSD1"/>
    <property type="match status" value="1"/>
</dbReference>
<name>A0A2T3G734_9FIRM</name>
<protein>
    <submittedName>
        <fullName evidence="3">Short-chain dehydrogenase</fullName>
    </submittedName>
</protein>